<dbReference type="AlphaFoldDB" id="A0A8B8A9N2"/>
<keyword evidence="1" id="KW-1185">Reference proteome</keyword>
<evidence type="ECO:0000313" key="2">
    <source>
        <dbReference type="RefSeq" id="XP_022288177.1"/>
    </source>
</evidence>
<organism evidence="1 2">
    <name type="scientific">Crassostrea virginica</name>
    <name type="common">Eastern oyster</name>
    <dbReference type="NCBI Taxonomy" id="6565"/>
    <lineage>
        <taxon>Eukaryota</taxon>
        <taxon>Metazoa</taxon>
        <taxon>Spiralia</taxon>
        <taxon>Lophotrochozoa</taxon>
        <taxon>Mollusca</taxon>
        <taxon>Bivalvia</taxon>
        <taxon>Autobranchia</taxon>
        <taxon>Pteriomorphia</taxon>
        <taxon>Ostreida</taxon>
        <taxon>Ostreoidea</taxon>
        <taxon>Ostreidae</taxon>
        <taxon>Crassostrea</taxon>
    </lineage>
</organism>
<protein>
    <submittedName>
        <fullName evidence="2">Uncharacterized protein LOC111100513 isoform X3</fullName>
    </submittedName>
</protein>
<gene>
    <name evidence="2" type="primary">LOC111100513</name>
</gene>
<dbReference type="RefSeq" id="XP_022288177.1">
    <property type="nucleotide sequence ID" value="XM_022432469.1"/>
</dbReference>
<dbReference type="Proteomes" id="UP000694844">
    <property type="component" value="Chromosome 6"/>
</dbReference>
<dbReference type="GeneID" id="111100513"/>
<reference evidence="2" key="1">
    <citation type="submission" date="2025-08" db="UniProtKB">
        <authorList>
            <consortium name="RefSeq"/>
        </authorList>
    </citation>
    <scope>IDENTIFICATION</scope>
    <source>
        <tissue evidence="2">Whole sample</tissue>
    </source>
</reference>
<proteinExistence type="predicted"/>
<name>A0A8B8A9N2_CRAVI</name>
<sequence length="150" mass="17582">MLRSIVHGLKRFQCVRWGDSASVKTRCVNNFSPNFLQLQRVQCCCTDYTDYVVIDFSKRDFNDDDVNTEVDMNTISPNLETNPEFVYLEGIQERHYWGRIRSLMKDLGYKGYLEDLRHGRGKGIFIRNDVADLVKPYNGALYKSRRPNPF</sequence>
<dbReference type="OrthoDB" id="6134813at2759"/>
<evidence type="ECO:0000313" key="1">
    <source>
        <dbReference type="Proteomes" id="UP000694844"/>
    </source>
</evidence>
<accession>A0A8B8A9N2</accession>